<dbReference type="EMBL" id="QNUK01000461">
    <property type="protein sequence ID" value="KAF5892993.1"/>
    <property type="molecule type" value="Genomic_DNA"/>
</dbReference>
<accession>A0A8J4TLK2</accession>
<dbReference type="Proteomes" id="UP000727407">
    <property type="component" value="Unassembled WGS sequence"/>
</dbReference>
<feature type="compositionally biased region" description="Basic and acidic residues" evidence="1">
    <location>
        <begin position="492"/>
        <end position="502"/>
    </location>
</feature>
<feature type="non-terminal residue" evidence="2">
    <location>
        <position position="1"/>
    </location>
</feature>
<evidence type="ECO:0000256" key="1">
    <source>
        <dbReference type="SAM" id="MobiDB-lite"/>
    </source>
</evidence>
<dbReference type="Gene3D" id="1.20.5.4090">
    <property type="match status" value="1"/>
</dbReference>
<dbReference type="AlphaFoldDB" id="A0A8J4TLK2"/>
<sequence>MDFSTLPVLLGFRELLLCVITAGVLAVACFCAGYELGRDERSAHTVRENGPGRNVSSGLPHSSDETRDRPASKGSLDDESGIQGNMKKSYVMKLENRVTALEELFCGIRSETEIKSKDLDRERQIHSTLKEKYEDTLMQNEALENDCELMFQTERANFLEKMLYMVAGQSDPDRERHADSTLNEKYDEMTDELDVDEDHELFQKDRANNLEKMLFARITQSGFKSEEPKQQTDSIPMETYDEPSKQNQDLQRDVNNETENTHFMKEKLVAADGQSEDLEERLPYCVLKMKYEELVKQNEQLYRSYELLDQGDRGIYVDETLDDAVAGHSEQNHEVALANPAEVNAPSSLEYRENPTHVNSRLNDQVLQLTNLVRSQRSRLCDTEEMCANLIRALEQSQERQDYTHLWSQYEDSVATVANAKSITKDALEANTRLEYEKSVLIKHMELLAGTVGKMQEELCKTHKSHVKLFKSTLALENIKLRERVKTLQEKLGEENLKMPEEKQEEQEKECLDHHNILSQHEDIT</sequence>
<evidence type="ECO:0000313" key="3">
    <source>
        <dbReference type="Proteomes" id="UP000727407"/>
    </source>
</evidence>
<protein>
    <submittedName>
        <fullName evidence="2">Trichohyalin-like isoform X1</fullName>
    </submittedName>
</protein>
<feature type="region of interest" description="Disordered" evidence="1">
    <location>
        <begin position="221"/>
        <end position="250"/>
    </location>
</feature>
<feature type="compositionally biased region" description="Basic and acidic residues" evidence="1">
    <location>
        <begin position="62"/>
        <end position="71"/>
    </location>
</feature>
<proteinExistence type="predicted"/>
<feature type="region of interest" description="Disordered" evidence="1">
    <location>
        <begin position="492"/>
        <end position="525"/>
    </location>
</feature>
<evidence type="ECO:0000313" key="2">
    <source>
        <dbReference type="EMBL" id="KAF5892993.1"/>
    </source>
</evidence>
<feature type="compositionally biased region" description="Basic and acidic residues" evidence="1">
    <location>
        <begin position="509"/>
        <end position="525"/>
    </location>
</feature>
<organism evidence="2 3">
    <name type="scientific">Clarias magur</name>
    <name type="common">Asian catfish</name>
    <name type="synonym">Macropteronotus magur</name>
    <dbReference type="NCBI Taxonomy" id="1594786"/>
    <lineage>
        <taxon>Eukaryota</taxon>
        <taxon>Metazoa</taxon>
        <taxon>Chordata</taxon>
        <taxon>Craniata</taxon>
        <taxon>Vertebrata</taxon>
        <taxon>Euteleostomi</taxon>
        <taxon>Actinopterygii</taxon>
        <taxon>Neopterygii</taxon>
        <taxon>Teleostei</taxon>
        <taxon>Ostariophysi</taxon>
        <taxon>Siluriformes</taxon>
        <taxon>Clariidae</taxon>
        <taxon>Clarias</taxon>
    </lineage>
</organism>
<name>A0A8J4TLK2_CLAMG</name>
<gene>
    <name evidence="2" type="ORF">DAT39_017303</name>
</gene>
<dbReference type="OrthoDB" id="10375536at2759"/>
<feature type="region of interest" description="Disordered" evidence="1">
    <location>
        <begin position="43"/>
        <end position="82"/>
    </location>
</feature>
<keyword evidence="3" id="KW-1185">Reference proteome</keyword>
<reference evidence="2" key="1">
    <citation type="submission" date="2020-07" db="EMBL/GenBank/DDBJ databases">
        <title>Clarias magur genome sequencing, assembly and annotation.</title>
        <authorList>
            <person name="Kushwaha B."/>
            <person name="Kumar R."/>
            <person name="Das P."/>
            <person name="Joshi C.G."/>
            <person name="Kumar D."/>
            <person name="Nagpure N.S."/>
            <person name="Pandey M."/>
            <person name="Agarwal S."/>
            <person name="Srivastava S."/>
            <person name="Singh M."/>
            <person name="Sahoo L."/>
            <person name="Jayasankar P."/>
            <person name="Meher P.K."/>
            <person name="Koringa P.G."/>
            <person name="Iquebal M.A."/>
            <person name="Das S.P."/>
            <person name="Bit A."/>
            <person name="Patnaik S."/>
            <person name="Patel N."/>
            <person name="Shah T.M."/>
            <person name="Hinsu A."/>
            <person name="Jena J.K."/>
        </authorList>
    </citation>
    <scope>NUCLEOTIDE SEQUENCE</scope>
    <source>
        <strain evidence="2">CIFAMagur01</strain>
        <tissue evidence="2">Testis</tissue>
    </source>
</reference>
<comment type="caution">
    <text evidence="2">The sequence shown here is derived from an EMBL/GenBank/DDBJ whole genome shotgun (WGS) entry which is preliminary data.</text>
</comment>